<evidence type="ECO:0000256" key="1">
    <source>
        <dbReference type="ARBA" id="ARBA00010919"/>
    </source>
</evidence>
<dbReference type="InterPro" id="IPR023407">
    <property type="entry name" value="Ribosomal_eS27_Zn-bd_dom_sf"/>
</dbReference>
<sequence>MAADYTNKPKSRFLRVKCNDCENEQIIFGSASRKVVCNVCGRTLSESTGGKSNITTHILEVLE</sequence>
<dbReference type="GO" id="GO:0006412">
    <property type="term" value="P:translation"/>
    <property type="evidence" value="ECO:0007669"/>
    <property type="project" value="UniProtKB-UniRule"/>
</dbReference>
<comment type="caution">
    <text evidence="9">The sequence shown here is derived from an EMBL/GenBank/DDBJ whole genome shotgun (WGS) entry which is preliminary data.</text>
</comment>
<evidence type="ECO:0000256" key="3">
    <source>
        <dbReference type="ARBA" id="ARBA00022771"/>
    </source>
</evidence>
<dbReference type="GO" id="GO:1990904">
    <property type="term" value="C:ribonucleoprotein complex"/>
    <property type="evidence" value="ECO:0007669"/>
    <property type="project" value="UniProtKB-KW"/>
</dbReference>
<dbReference type="AlphaFoldDB" id="A0A484F5L5"/>
<dbReference type="RefSeq" id="WP_133517286.1">
    <property type="nucleotide sequence ID" value="NZ_JAHDUW010000002.1"/>
</dbReference>
<dbReference type="HAMAP" id="MF_00371">
    <property type="entry name" value="Ribosomal_eS27"/>
    <property type="match status" value="1"/>
</dbReference>
<dbReference type="GO" id="GO:0005840">
    <property type="term" value="C:ribosome"/>
    <property type="evidence" value="ECO:0007669"/>
    <property type="project" value="UniProtKB-KW"/>
</dbReference>
<feature type="zinc finger region" description="C4-type" evidence="7">
    <location>
        <begin position="18"/>
        <end position="40"/>
    </location>
</feature>
<comment type="cofactor">
    <cofactor evidence="7 8">
        <name>Zn(2+)</name>
        <dbReference type="ChEBI" id="CHEBI:29105"/>
    </cofactor>
    <text evidence="7 8">Binds 1 zinc ion per subunit.</text>
</comment>
<dbReference type="Gene3D" id="2.20.25.100">
    <property type="entry name" value="Zn-binding ribosomal proteins"/>
    <property type="match status" value="1"/>
</dbReference>
<evidence type="ECO:0000256" key="2">
    <source>
        <dbReference type="ARBA" id="ARBA00022723"/>
    </source>
</evidence>
<dbReference type="GO" id="GO:0008270">
    <property type="term" value="F:zinc ion binding"/>
    <property type="evidence" value="ECO:0007669"/>
    <property type="project" value="UniProtKB-UniRule"/>
</dbReference>
<evidence type="ECO:0000313" key="9">
    <source>
        <dbReference type="EMBL" id="TDQ69495.1"/>
    </source>
</evidence>
<keyword evidence="6 7" id="KW-0687">Ribonucleoprotein</keyword>
<accession>A0A484F5L5</accession>
<dbReference type="EMBL" id="SNYS01000007">
    <property type="protein sequence ID" value="TDQ69495.1"/>
    <property type="molecule type" value="Genomic_DNA"/>
</dbReference>
<dbReference type="SUPFAM" id="SSF57829">
    <property type="entry name" value="Zn-binding ribosomal proteins"/>
    <property type="match status" value="1"/>
</dbReference>
<evidence type="ECO:0000256" key="7">
    <source>
        <dbReference type="HAMAP-Rule" id="MF_00371"/>
    </source>
</evidence>
<reference evidence="9 10" key="1">
    <citation type="submission" date="2019-03" db="EMBL/GenBank/DDBJ databases">
        <title>Genomic Encyclopedia of Type Strains, Phase IV (KMG-IV): sequencing the most valuable type-strain genomes for metagenomic binning, comparative biology and taxonomic classification.</title>
        <authorList>
            <person name="Goeker M."/>
        </authorList>
    </citation>
    <scope>NUCLEOTIDE SEQUENCE [LARGE SCALE GENOMIC DNA]</scope>
    <source>
        <strain evidence="9 10">DSM 13328</strain>
    </source>
</reference>
<gene>
    <name evidence="7" type="primary">rps27e</name>
    <name evidence="9" type="ORF">C7391_0827</name>
</gene>
<evidence type="ECO:0000256" key="5">
    <source>
        <dbReference type="ARBA" id="ARBA00022980"/>
    </source>
</evidence>
<evidence type="ECO:0000256" key="6">
    <source>
        <dbReference type="ARBA" id="ARBA00023274"/>
    </source>
</evidence>
<proteinExistence type="inferred from homology"/>
<keyword evidence="3 7" id="KW-0863">Zinc-finger</keyword>
<feature type="binding site" evidence="7">
    <location>
        <position position="21"/>
    </location>
    <ligand>
        <name>Zn(2+)</name>
        <dbReference type="ChEBI" id="CHEBI:29105"/>
    </ligand>
</feature>
<evidence type="ECO:0000256" key="8">
    <source>
        <dbReference type="RuleBase" id="RU000671"/>
    </source>
</evidence>
<feature type="binding site" evidence="7">
    <location>
        <position position="37"/>
    </location>
    <ligand>
        <name>Zn(2+)</name>
        <dbReference type="ChEBI" id="CHEBI:29105"/>
    </ligand>
</feature>
<organism evidence="9 10">
    <name type="scientific">Methanimicrococcus blatticola</name>
    <dbReference type="NCBI Taxonomy" id="91560"/>
    <lineage>
        <taxon>Archaea</taxon>
        <taxon>Methanobacteriati</taxon>
        <taxon>Methanobacteriota</taxon>
        <taxon>Stenosarchaea group</taxon>
        <taxon>Methanomicrobia</taxon>
        <taxon>Methanosarcinales</taxon>
        <taxon>Methanosarcinaceae</taxon>
        <taxon>Methanimicrococcus</taxon>
    </lineage>
</organism>
<name>A0A484F5L5_9EURY</name>
<dbReference type="OrthoDB" id="5718at2157"/>
<comment type="similarity">
    <text evidence="1 7 8">Belongs to the eukaryotic ribosomal protein eS27 family.</text>
</comment>
<dbReference type="InterPro" id="IPR000592">
    <property type="entry name" value="Ribosomal_eS27"/>
</dbReference>
<keyword evidence="2 7" id="KW-0479">Metal-binding</keyword>
<dbReference type="InterPro" id="IPR011332">
    <property type="entry name" value="Ribosomal_zn-bd"/>
</dbReference>
<dbReference type="NCBIfam" id="NF001629">
    <property type="entry name" value="PRK00415.1"/>
    <property type="match status" value="1"/>
</dbReference>
<evidence type="ECO:0000256" key="4">
    <source>
        <dbReference type="ARBA" id="ARBA00022833"/>
    </source>
</evidence>
<keyword evidence="5 7" id="KW-0689">Ribosomal protein</keyword>
<dbReference type="FunFam" id="2.20.25.100:FF:000002">
    <property type="entry name" value="30S ribosomal protein S27e"/>
    <property type="match status" value="1"/>
</dbReference>
<keyword evidence="10" id="KW-1185">Reference proteome</keyword>
<dbReference type="GO" id="GO:0003735">
    <property type="term" value="F:structural constituent of ribosome"/>
    <property type="evidence" value="ECO:0007669"/>
    <property type="project" value="InterPro"/>
</dbReference>
<dbReference type="GO" id="GO:0003677">
    <property type="term" value="F:DNA binding"/>
    <property type="evidence" value="ECO:0007669"/>
    <property type="project" value="InterPro"/>
</dbReference>
<evidence type="ECO:0000313" key="10">
    <source>
        <dbReference type="Proteomes" id="UP000294855"/>
    </source>
</evidence>
<feature type="binding site" evidence="7">
    <location>
        <position position="40"/>
    </location>
    <ligand>
        <name>Zn(2+)</name>
        <dbReference type="ChEBI" id="CHEBI:29105"/>
    </ligand>
</feature>
<protein>
    <recommendedName>
        <fullName evidence="7">Small ribosomal subunit protein eS27</fullName>
    </recommendedName>
</protein>
<feature type="binding site" evidence="7">
    <location>
        <position position="18"/>
    </location>
    <ligand>
        <name>Zn(2+)</name>
        <dbReference type="ChEBI" id="CHEBI:29105"/>
    </ligand>
</feature>
<dbReference type="Proteomes" id="UP000294855">
    <property type="component" value="Unassembled WGS sequence"/>
</dbReference>
<dbReference type="Pfam" id="PF01667">
    <property type="entry name" value="Ribosomal_S27e"/>
    <property type="match status" value="1"/>
</dbReference>
<keyword evidence="4 7" id="KW-0862">Zinc</keyword>
<comment type="subunit">
    <text evidence="7">Part of the 30S ribosomal subunit.</text>
</comment>
<dbReference type="PROSITE" id="PS01168">
    <property type="entry name" value="RIBOSOMAL_S27E"/>
    <property type="match status" value="1"/>
</dbReference>